<feature type="domain" description="Amidohydrolase-related" evidence="1">
    <location>
        <begin position="51"/>
        <end position="376"/>
    </location>
</feature>
<proteinExistence type="predicted"/>
<evidence type="ECO:0000313" key="2">
    <source>
        <dbReference type="EMBL" id="MBB4683812.1"/>
    </source>
</evidence>
<accession>A0A840IRF5</accession>
<keyword evidence="2" id="KW-0378">Hydrolase</keyword>
<sequence>MNRIVFRGGTLFDAVSRCADSADVAVEDGRIVEVGTGLQGDEEVDCTGRGVLPGLIDCHVHLTMTSPDLFESVQEPFSLQFYEGARNMARTLAAGVTTVRDAAGADLGMRVAQERGLIAGPRMRISLNMLSQTGGHGDPWWPSTCVVDLLPPHPGRPPVVVDGPEEIRRKIRELVRAGADVIKVATSGGVVSGGAGPRIPHFRDDEIAMMVTEASAAGLHVMAHAHGEGAKAAVRNGVRSIEHGHFLDDETLEMMAARGTWLVPTLSAGVGLRHAIEAGTGYPDHVVEKIKQRTDGSVRRAVEAGVPIAMGTDAPLYPHGENLLELELLVDQGLSPADALHAATLSAANLMGLGDTLGSLTPGKRADLVLVEGDPLDVAGLGKRILAVYQDGRRVHEADHAR</sequence>
<dbReference type="GO" id="GO:0016810">
    <property type="term" value="F:hydrolase activity, acting on carbon-nitrogen (but not peptide) bonds"/>
    <property type="evidence" value="ECO:0007669"/>
    <property type="project" value="InterPro"/>
</dbReference>
<comment type="caution">
    <text evidence="2">The sequence shown here is derived from an EMBL/GenBank/DDBJ whole genome shotgun (WGS) entry which is preliminary data.</text>
</comment>
<dbReference type="PANTHER" id="PTHR43135:SF3">
    <property type="entry name" value="ALPHA-D-RIBOSE 1-METHYLPHOSPHONATE 5-TRIPHOSPHATE DIPHOSPHATASE"/>
    <property type="match status" value="1"/>
</dbReference>
<name>A0A840IRF5_9PSEU</name>
<dbReference type="RefSeq" id="WP_184778541.1">
    <property type="nucleotide sequence ID" value="NZ_JACHMG010000001.1"/>
</dbReference>
<gene>
    <name evidence="2" type="ORF">BJY18_001297</name>
</gene>
<dbReference type="AlphaFoldDB" id="A0A840IRF5"/>
<organism evidence="2 3">
    <name type="scientific">Amycolatopsis jiangsuensis</name>
    <dbReference type="NCBI Taxonomy" id="1181879"/>
    <lineage>
        <taxon>Bacteria</taxon>
        <taxon>Bacillati</taxon>
        <taxon>Actinomycetota</taxon>
        <taxon>Actinomycetes</taxon>
        <taxon>Pseudonocardiales</taxon>
        <taxon>Pseudonocardiaceae</taxon>
        <taxon>Amycolatopsis</taxon>
    </lineage>
</organism>
<dbReference type="EMBL" id="JACHMG010000001">
    <property type="protein sequence ID" value="MBB4683812.1"/>
    <property type="molecule type" value="Genomic_DNA"/>
</dbReference>
<dbReference type="Proteomes" id="UP000581769">
    <property type="component" value="Unassembled WGS sequence"/>
</dbReference>
<evidence type="ECO:0000313" key="3">
    <source>
        <dbReference type="Proteomes" id="UP000581769"/>
    </source>
</evidence>
<dbReference type="Gene3D" id="3.20.20.140">
    <property type="entry name" value="Metal-dependent hydrolases"/>
    <property type="match status" value="1"/>
</dbReference>
<dbReference type="InterPro" id="IPR006680">
    <property type="entry name" value="Amidohydro-rel"/>
</dbReference>
<dbReference type="Pfam" id="PF01979">
    <property type="entry name" value="Amidohydro_1"/>
    <property type="match status" value="1"/>
</dbReference>
<dbReference type="PANTHER" id="PTHR43135">
    <property type="entry name" value="ALPHA-D-RIBOSE 1-METHYLPHOSPHONATE 5-TRIPHOSPHATE DIPHOSPHATASE"/>
    <property type="match status" value="1"/>
</dbReference>
<dbReference type="InterPro" id="IPR051781">
    <property type="entry name" value="Metallo-dep_Hydrolase"/>
</dbReference>
<dbReference type="Gene3D" id="2.30.40.10">
    <property type="entry name" value="Urease, subunit C, domain 1"/>
    <property type="match status" value="1"/>
</dbReference>
<dbReference type="InterPro" id="IPR011059">
    <property type="entry name" value="Metal-dep_hydrolase_composite"/>
</dbReference>
<dbReference type="SUPFAM" id="SSF51556">
    <property type="entry name" value="Metallo-dependent hydrolases"/>
    <property type="match status" value="1"/>
</dbReference>
<dbReference type="CDD" id="cd01299">
    <property type="entry name" value="Met_dep_hydrolase_A"/>
    <property type="match status" value="1"/>
</dbReference>
<keyword evidence="3" id="KW-1185">Reference proteome</keyword>
<evidence type="ECO:0000259" key="1">
    <source>
        <dbReference type="Pfam" id="PF01979"/>
    </source>
</evidence>
<protein>
    <submittedName>
        <fullName evidence="2">Imidazolonepropionase-like amidohydrolase</fullName>
    </submittedName>
</protein>
<dbReference type="SUPFAM" id="SSF51338">
    <property type="entry name" value="Composite domain of metallo-dependent hydrolases"/>
    <property type="match status" value="1"/>
</dbReference>
<dbReference type="InterPro" id="IPR057744">
    <property type="entry name" value="OTAase-like"/>
</dbReference>
<reference evidence="2 3" key="1">
    <citation type="submission" date="2020-08" db="EMBL/GenBank/DDBJ databases">
        <title>Sequencing the genomes of 1000 actinobacteria strains.</title>
        <authorList>
            <person name="Klenk H.-P."/>
        </authorList>
    </citation>
    <scope>NUCLEOTIDE SEQUENCE [LARGE SCALE GENOMIC DNA]</scope>
    <source>
        <strain evidence="2 3">DSM 45859</strain>
    </source>
</reference>
<dbReference type="InterPro" id="IPR032466">
    <property type="entry name" value="Metal_Hydrolase"/>
</dbReference>